<dbReference type="KEGG" id="gbi:PG2T_10760"/>
<dbReference type="Pfam" id="PF21447">
    <property type="entry name" value="Ppx-GppA_III"/>
    <property type="match status" value="1"/>
</dbReference>
<dbReference type="InterPro" id="IPR003695">
    <property type="entry name" value="Ppx_GppA_N"/>
</dbReference>
<dbReference type="InterPro" id="IPR048950">
    <property type="entry name" value="Ppx_GppA_C"/>
</dbReference>
<dbReference type="CDD" id="cd24053">
    <property type="entry name" value="ASKHA_NBD_EcPPX-GppA-like"/>
    <property type="match status" value="1"/>
</dbReference>
<reference evidence="5" key="1">
    <citation type="submission" date="2016-03" db="EMBL/GenBank/DDBJ databases">
        <title>Complete genome sequence of Solimmundus cernigliae, representing a novel lineage of polycyclic aromatic hydrocarbon degraders within the Gammaproteobacteria.</title>
        <authorList>
            <person name="Singleton D.R."/>
            <person name="Dickey A.N."/>
            <person name="Scholl E.H."/>
            <person name="Wright F.A."/>
            <person name="Aitken M.D."/>
        </authorList>
    </citation>
    <scope>NUCLEOTIDE SEQUENCE [LARGE SCALE GENOMIC DNA]</scope>
    <source>
        <strain evidence="5">TR3.2</strain>
    </source>
</reference>
<dbReference type="InterPro" id="IPR043129">
    <property type="entry name" value="ATPase_NBD"/>
</dbReference>
<dbReference type="InParanoid" id="A0A1B1YXK5"/>
<dbReference type="EMBL" id="CP014671">
    <property type="protein sequence ID" value="ANX05604.1"/>
    <property type="molecule type" value="Genomic_DNA"/>
</dbReference>
<dbReference type="PANTHER" id="PTHR30005">
    <property type="entry name" value="EXOPOLYPHOSPHATASE"/>
    <property type="match status" value="1"/>
</dbReference>
<dbReference type="GO" id="GO:0004309">
    <property type="term" value="F:exopolyphosphatase activity"/>
    <property type="evidence" value="ECO:0007669"/>
    <property type="project" value="TreeGrafter"/>
</dbReference>
<evidence type="ECO:0000313" key="5">
    <source>
        <dbReference type="Proteomes" id="UP000092952"/>
    </source>
</evidence>
<dbReference type="GO" id="GO:0006798">
    <property type="term" value="P:polyphosphate catabolic process"/>
    <property type="evidence" value="ECO:0007669"/>
    <property type="project" value="TreeGrafter"/>
</dbReference>
<keyword evidence="1" id="KW-0378">Hydrolase</keyword>
<proteinExistence type="predicted"/>
<feature type="domain" description="Ppx/GppA phosphatase C-terminal" evidence="3">
    <location>
        <begin position="319"/>
        <end position="492"/>
    </location>
</feature>
<organism evidence="4 5">
    <name type="scientific">Immundisolibacter cernigliae</name>
    <dbReference type="NCBI Taxonomy" id="1810504"/>
    <lineage>
        <taxon>Bacteria</taxon>
        <taxon>Pseudomonadati</taxon>
        <taxon>Pseudomonadota</taxon>
        <taxon>Gammaproteobacteria</taxon>
        <taxon>Immundisolibacterales</taxon>
        <taxon>Immundisolibacteraceae</taxon>
        <taxon>Immundisolibacter</taxon>
    </lineage>
</organism>
<dbReference type="OrthoDB" id="9793035at2"/>
<gene>
    <name evidence="4" type="ORF">PG2T_10760</name>
</gene>
<dbReference type="FunFam" id="3.30.420.40:FF:000023">
    <property type="entry name" value="Guanosine-5'-triphosphate,3'-diphosphate pyrophosphatase"/>
    <property type="match status" value="1"/>
</dbReference>
<evidence type="ECO:0000256" key="1">
    <source>
        <dbReference type="ARBA" id="ARBA00022801"/>
    </source>
</evidence>
<dbReference type="STRING" id="1810504.PG2T_10760"/>
<feature type="domain" description="Ppx/GppA phosphatase N-terminal" evidence="2">
    <location>
        <begin position="31"/>
        <end position="312"/>
    </location>
</feature>
<name>A0A1B1YXK5_9GAMM</name>
<dbReference type="Gene3D" id="3.30.420.150">
    <property type="entry name" value="Exopolyphosphatase. Domain 2"/>
    <property type="match status" value="1"/>
</dbReference>
<dbReference type="PANTHER" id="PTHR30005:SF14">
    <property type="entry name" value="EXOPOLYPHOSPHATASE"/>
    <property type="match status" value="1"/>
</dbReference>
<dbReference type="SUPFAM" id="SSF53067">
    <property type="entry name" value="Actin-like ATPase domain"/>
    <property type="match status" value="2"/>
</dbReference>
<dbReference type="InterPro" id="IPR030673">
    <property type="entry name" value="PyroPPase_GppA_Ppx"/>
</dbReference>
<dbReference type="InterPro" id="IPR050273">
    <property type="entry name" value="GppA/Ppx_hydrolase"/>
</dbReference>
<dbReference type="Proteomes" id="UP000092952">
    <property type="component" value="Chromosome"/>
</dbReference>
<dbReference type="Gene3D" id="1.10.3210.10">
    <property type="entry name" value="Hypothetical protein af1432"/>
    <property type="match status" value="1"/>
</dbReference>
<sequence length="508" mass="55512">MTPPAQAPEFVAAFDTIAAVDLGSNSFHLMVARVTGSELQVVDRLREPIRLGAGLDGDGNLTPTICADALACLRRFGERLRRLPAGAVRAVGTNALRLADNSERFLADAQRALGHPIEVVSGVEEARLIYLGVAHSIPDDGRKQLVIDIGGGSTEMIIGRHYQPLRLESLYLGCVSHSQRFFSDGRITAARLREAELAALIELEPIISDYRALGWERAIGASGSMVAVADALRVAGLASGGITAAGLRQLRKRVLKLGRVEKLTQLEVRADRLPVFMGGLAIVTALFEGLGITRLEISDGALRQGLLYDQLGRIHNADIRDLTVAQLARRYHVDGAHARRVARTLQRCLGMVGAAWELTDPHHARLLTWAAQLHEIGLDVAHAQYHKHGAYILEHADLAGFSRQEQHQLALLVRVHRRKFALTEFATLADDTRQSLTRQAVMLRLVVALHRSRAALRLPRFTLRAAGNTLTIDFPPAWLDRHPLTGADLAQEAQFLAPAGFTLRIGED</sequence>
<protein>
    <submittedName>
        <fullName evidence="4">Exopolyphosphatase</fullName>
    </submittedName>
</protein>
<accession>A0A1B1YXK5</accession>
<dbReference type="SUPFAM" id="SSF109604">
    <property type="entry name" value="HD-domain/PDEase-like"/>
    <property type="match status" value="1"/>
</dbReference>
<keyword evidence="5" id="KW-1185">Reference proteome</keyword>
<evidence type="ECO:0000259" key="2">
    <source>
        <dbReference type="Pfam" id="PF02541"/>
    </source>
</evidence>
<dbReference type="Pfam" id="PF02541">
    <property type="entry name" value="Ppx-GppA"/>
    <property type="match status" value="1"/>
</dbReference>
<evidence type="ECO:0000259" key="3">
    <source>
        <dbReference type="Pfam" id="PF21447"/>
    </source>
</evidence>
<dbReference type="PIRSF" id="PIRSF001267">
    <property type="entry name" value="Pyrophosphatase_GppA_Ppx"/>
    <property type="match status" value="1"/>
</dbReference>
<evidence type="ECO:0000313" key="4">
    <source>
        <dbReference type="EMBL" id="ANX05604.1"/>
    </source>
</evidence>
<dbReference type="Gene3D" id="3.30.420.40">
    <property type="match status" value="1"/>
</dbReference>
<dbReference type="FunCoup" id="A0A1B1YXK5">
    <property type="interactions" value="319"/>
</dbReference>
<dbReference type="AlphaFoldDB" id="A0A1B1YXK5"/>